<comment type="caution">
    <text evidence="1">The sequence shown here is derived from an EMBL/GenBank/DDBJ whole genome shotgun (WGS) entry which is preliminary data.</text>
</comment>
<dbReference type="AlphaFoldDB" id="A0A062U1T8"/>
<keyword evidence="2" id="KW-1185">Reference proteome</keyword>
<dbReference type="NCBIfam" id="NF006006">
    <property type="entry name" value="PRK08137.1"/>
    <property type="match status" value="1"/>
</dbReference>
<proteinExistence type="predicted"/>
<dbReference type="Pfam" id="PF01425">
    <property type="entry name" value="Amidase"/>
    <property type="match status" value="1"/>
</dbReference>
<organism evidence="1 2">
    <name type="scientific">Hyphomonas pacifica</name>
    <dbReference type="NCBI Taxonomy" id="1280941"/>
    <lineage>
        <taxon>Bacteria</taxon>
        <taxon>Pseudomonadati</taxon>
        <taxon>Pseudomonadota</taxon>
        <taxon>Alphaproteobacteria</taxon>
        <taxon>Hyphomonadales</taxon>
        <taxon>Hyphomonadaceae</taxon>
        <taxon>Hyphomonas</taxon>
    </lineage>
</organism>
<protein>
    <submittedName>
        <fullName evidence="1">Uncharacterized protein</fullName>
    </submittedName>
</protein>
<evidence type="ECO:0000313" key="2">
    <source>
        <dbReference type="Proteomes" id="UP000249123"/>
    </source>
</evidence>
<dbReference type="eggNOG" id="COG0154">
    <property type="taxonomic scope" value="Bacteria"/>
</dbReference>
<sequence length="514" mass="54288">MPKQDTPTTPAYAASGLTAKPLPELAEALKAGDISAEALTLAYIERIQAVDQSGPTLQAVLSLNPDAMAQARALDAKLMAGEPVGLLHGVPILVKDNIETRDQMPTTAGSLALESNFSERDAPLIAALRAEGAIILGKTNLSEWANFRSNTSMSGWSALGGQVRNPHMLDRNPCGSSSGSGVAAAASLAAGTIGTETNGSIICPSTVNGVVGFKPTVGLVSQEYIVPISSSQDTAGPITKTVEGAALMLTAMATGEAKTDYVAALDMQALQGRRIGVLRDAEGDNPHIRALFEDALSEMEKSGATLVDIKGPDMPGEFWSKSYTVLLYEFKATLNAYLATTPNTVTHRTLKDIIAFNTENAVTELALFDQSIFEAAEAKGGLASEDYIAARDFVQSATRENGIDRMLVENNVDALVAPSGPFAPRVDPVNGDVWPDWPGAGSMAAVAGYPHLTVPMGTYRGMPVGISFIGGKDQDAKILSLGYAYEQLSQKRPEPQYYQTAEDLPEISTAMNRH</sequence>
<gene>
    <name evidence="1" type="ORF">HY3_02470</name>
</gene>
<dbReference type="InterPro" id="IPR036928">
    <property type="entry name" value="AS_sf"/>
</dbReference>
<accession>A0A062U1T8</accession>
<dbReference type="InterPro" id="IPR023631">
    <property type="entry name" value="Amidase_dom"/>
</dbReference>
<dbReference type="Proteomes" id="UP000249123">
    <property type="component" value="Unassembled WGS sequence"/>
</dbReference>
<evidence type="ECO:0000313" key="1">
    <source>
        <dbReference type="EMBL" id="RAN33234.1"/>
    </source>
</evidence>
<dbReference type="PANTHER" id="PTHR42678">
    <property type="entry name" value="AMIDASE"/>
    <property type="match status" value="1"/>
</dbReference>
<dbReference type="STRING" id="1280941.HY2_03305"/>
<dbReference type="Gene3D" id="3.90.1300.10">
    <property type="entry name" value="Amidase signature (AS) domain"/>
    <property type="match status" value="1"/>
</dbReference>
<name>A0A062U1T8_9PROT</name>
<dbReference type="EMBL" id="AWFB01000023">
    <property type="protein sequence ID" value="RAN33234.1"/>
    <property type="molecule type" value="Genomic_DNA"/>
</dbReference>
<reference evidence="1 2" key="1">
    <citation type="submission" date="2013-04" db="EMBL/GenBank/DDBJ databases">
        <title>Hyphomonas sp. T24B3 Genome Sequencing.</title>
        <authorList>
            <person name="Lai Q."/>
            <person name="Shao Z."/>
        </authorList>
    </citation>
    <scope>NUCLEOTIDE SEQUENCE [LARGE SCALE GENOMIC DNA]</scope>
    <source>
        <strain evidence="1 2">T24B3</strain>
    </source>
</reference>
<dbReference type="PANTHER" id="PTHR42678:SF34">
    <property type="entry name" value="OS04G0183300 PROTEIN"/>
    <property type="match status" value="1"/>
</dbReference>
<dbReference type="SUPFAM" id="SSF75304">
    <property type="entry name" value="Amidase signature (AS) enzymes"/>
    <property type="match status" value="1"/>
</dbReference>